<evidence type="ECO:0000256" key="1">
    <source>
        <dbReference type="ARBA" id="ARBA00008226"/>
    </source>
</evidence>
<dbReference type="NCBIfam" id="TIGR00442">
    <property type="entry name" value="hisS"/>
    <property type="match status" value="1"/>
</dbReference>
<dbReference type="InterPro" id="IPR033656">
    <property type="entry name" value="HisRS_anticodon"/>
</dbReference>
<evidence type="ECO:0000256" key="9">
    <source>
        <dbReference type="HAMAP-Rule" id="MF_00127"/>
    </source>
</evidence>
<proteinExistence type="inferred from homology"/>
<dbReference type="HAMAP" id="MF_00127">
    <property type="entry name" value="His_tRNA_synth"/>
    <property type="match status" value="1"/>
</dbReference>
<comment type="subunit">
    <text evidence="9">Homodimer.</text>
</comment>
<feature type="binding site" evidence="10">
    <location>
        <begin position="81"/>
        <end position="83"/>
    </location>
    <ligand>
        <name>L-histidine</name>
        <dbReference type="ChEBI" id="CHEBI:57595"/>
    </ligand>
</feature>
<keyword evidence="13" id="KW-1185">Reference proteome</keyword>
<evidence type="ECO:0000256" key="3">
    <source>
        <dbReference type="ARBA" id="ARBA00022598"/>
    </source>
</evidence>
<dbReference type="CDD" id="cd00859">
    <property type="entry name" value="HisRS_anticodon"/>
    <property type="match status" value="1"/>
</dbReference>
<comment type="catalytic activity">
    <reaction evidence="8 9">
        <text>tRNA(His) + L-histidine + ATP = L-histidyl-tRNA(His) + AMP + diphosphate + H(+)</text>
        <dbReference type="Rhea" id="RHEA:17313"/>
        <dbReference type="Rhea" id="RHEA-COMP:9665"/>
        <dbReference type="Rhea" id="RHEA-COMP:9689"/>
        <dbReference type="ChEBI" id="CHEBI:15378"/>
        <dbReference type="ChEBI" id="CHEBI:30616"/>
        <dbReference type="ChEBI" id="CHEBI:33019"/>
        <dbReference type="ChEBI" id="CHEBI:57595"/>
        <dbReference type="ChEBI" id="CHEBI:78442"/>
        <dbReference type="ChEBI" id="CHEBI:78527"/>
        <dbReference type="ChEBI" id="CHEBI:456215"/>
        <dbReference type="EC" id="6.1.1.21"/>
    </reaction>
</comment>
<dbReference type="InterPro" id="IPR004154">
    <property type="entry name" value="Anticodon-bd"/>
</dbReference>
<dbReference type="GO" id="GO:0004821">
    <property type="term" value="F:histidine-tRNA ligase activity"/>
    <property type="evidence" value="ECO:0007669"/>
    <property type="project" value="UniProtKB-UniRule"/>
</dbReference>
<evidence type="ECO:0000256" key="8">
    <source>
        <dbReference type="ARBA" id="ARBA00047639"/>
    </source>
</evidence>
<keyword evidence="3 9" id="KW-0436">Ligase</keyword>
<keyword evidence="5 9" id="KW-0067">ATP-binding</keyword>
<comment type="similarity">
    <text evidence="1 9">Belongs to the class-II aminoacyl-tRNA synthetase family.</text>
</comment>
<keyword evidence="4 9" id="KW-0547">Nucleotide-binding</keyword>
<sequence length="418" mass="47806">MKIQAPRGTYDILPEESWKWQYVEQVIKETAELFGYKEVRTPIFEHTELFERGVGESTDIVAKEMYTFTDKAERSITLRPEGTASCVRSFVENRLFGGVLPIKWYYFGPMFRYDRPQTGRYRQFYQFGVEAFGSDSPLLDVEIILLLVEILTKLELTDYELHINSVGCLECRTVYRQKLIDYITPISKKLCKDCNSRYDNNPLRVLDCKNDTCKQAIEGFPILYNSLCNNCTNHYQSVLSVLKDNEISFVHDDNLVRGLDYYTNTAFEVHLKSIGAQSAIGGGGRYDNLVAQCGGPDTPGIGFAIGMERLLLALDDKVNLNKDSLDTFVVVMDKSFELYATNLLNKLRRENIKADIDYNNRSAKAQMKYAHKLGAKTTIFIGEEEIKTEKFTIRNMKTKDQVQANISELISTVKNIIS</sequence>
<dbReference type="Proteomes" id="UP000426444">
    <property type="component" value="Chromosome"/>
</dbReference>
<name>A0A6I6DHP7_9FIRM</name>
<dbReference type="PROSITE" id="PS50862">
    <property type="entry name" value="AA_TRNA_LIGASE_II"/>
    <property type="match status" value="1"/>
</dbReference>
<dbReference type="PANTHER" id="PTHR43707">
    <property type="entry name" value="HISTIDYL-TRNA SYNTHETASE"/>
    <property type="match status" value="1"/>
</dbReference>
<dbReference type="PANTHER" id="PTHR43707:SF1">
    <property type="entry name" value="HISTIDINE--TRNA LIGASE, MITOCHONDRIAL-RELATED"/>
    <property type="match status" value="1"/>
</dbReference>
<evidence type="ECO:0000259" key="11">
    <source>
        <dbReference type="PROSITE" id="PS50862"/>
    </source>
</evidence>
<keyword evidence="2 9" id="KW-0963">Cytoplasm</keyword>
<organism evidence="12 13">
    <name type="scientific">Candidatus Syntrophocurvum alkaliphilum</name>
    <dbReference type="NCBI Taxonomy" id="2293317"/>
    <lineage>
        <taxon>Bacteria</taxon>
        <taxon>Bacillati</taxon>
        <taxon>Bacillota</taxon>
        <taxon>Clostridia</taxon>
        <taxon>Eubacteriales</taxon>
        <taxon>Syntrophomonadaceae</taxon>
        <taxon>Candidatus Syntrophocurvum</taxon>
    </lineage>
</organism>
<dbReference type="KEGG" id="salq:SYNTR_0526"/>
<dbReference type="SUPFAM" id="SSF52954">
    <property type="entry name" value="Class II aaRS ABD-related"/>
    <property type="match status" value="1"/>
</dbReference>
<feature type="binding site" evidence="10">
    <location>
        <position position="257"/>
    </location>
    <ligand>
        <name>L-histidine</name>
        <dbReference type="ChEBI" id="CHEBI:57595"/>
    </ligand>
</feature>
<feature type="binding site" evidence="10">
    <location>
        <position position="126"/>
    </location>
    <ligand>
        <name>L-histidine</name>
        <dbReference type="ChEBI" id="CHEBI:57595"/>
    </ligand>
</feature>
<dbReference type="Gene3D" id="3.30.930.10">
    <property type="entry name" value="Bira Bifunctional Protein, Domain 2"/>
    <property type="match status" value="1"/>
</dbReference>
<evidence type="ECO:0000313" key="13">
    <source>
        <dbReference type="Proteomes" id="UP000426444"/>
    </source>
</evidence>
<dbReference type="SUPFAM" id="SSF55681">
    <property type="entry name" value="Class II aaRS and biotin synthetases"/>
    <property type="match status" value="1"/>
</dbReference>
<keyword evidence="6 9" id="KW-0648">Protein biosynthesis</keyword>
<evidence type="ECO:0000256" key="6">
    <source>
        <dbReference type="ARBA" id="ARBA00022917"/>
    </source>
</evidence>
<feature type="binding site" evidence="10">
    <location>
        <begin position="261"/>
        <end position="262"/>
    </location>
    <ligand>
        <name>L-histidine</name>
        <dbReference type="ChEBI" id="CHEBI:57595"/>
    </ligand>
</feature>
<dbReference type="GO" id="GO:0005737">
    <property type="term" value="C:cytoplasm"/>
    <property type="evidence" value="ECO:0007669"/>
    <property type="project" value="UniProtKB-SubCell"/>
</dbReference>
<accession>A0A6I6DHP7</accession>
<dbReference type="GO" id="GO:0016740">
    <property type="term" value="F:transferase activity"/>
    <property type="evidence" value="ECO:0007669"/>
    <property type="project" value="UniProtKB-ARBA"/>
</dbReference>
<dbReference type="GO" id="GO:0006427">
    <property type="term" value="P:histidyl-tRNA aminoacylation"/>
    <property type="evidence" value="ECO:0007669"/>
    <property type="project" value="UniProtKB-UniRule"/>
</dbReference>
<feature type="domain" description="Aminoacyl-transfer RNA synthetases class-II family profile" evidence="11">
    <location>
        <begin position="1"/>
        <end position="314"/>
    </location>
</feature>
<dbReference type="InterPro" id="IPR006195">
    <property type="entry name" value="aa-tRNA-synth_II"/>
</dbReference>
<evidence type="ECO:0000256" key="10">
    <source>
        <dbReference type="PIRSR" id="PIRSR001549-1"/>
    </source>
</evidence>
<evidence type="ECO:0000256" key="5">
    <source>
        <dbReference type="ARBA" id="ARBA00022840"/>
    </source>
</evidence>
<dbReference type="GO" id="GO:0140096">
    <property type="term" value="F:catalytic activity, acting on a protein"/>
    <property type="evidence" value="ECO:0007669"/>
    <property type="project" value="UniProtKB-ARBA"/>
</dbReference>
<keyword evidence="7 9" id="KW-0030">Aminoacyl-tRNA synthetase</keyword>
<evidence type="ECO:0000313" key="12">
    <source>
        <dbReference type="EMBL" id="QGT99119.1"/>
    </source>
</evidence>
<evidence type="ECO:0000256" key="7">
    <source>
        <dbReference type="ARBA" id="ARBA00023146"/>
    </source>
</evidence>
<reference evidence="13" key="1">
    <citation type="journal article" date="2019" name="Microbiology">
        <title>Complete Genome Sequence of an Uncultured Bacterium of the Candidate Phylum Bipolaricaulota.</title>
        <authorList>
            <person name="Kadnikov V.V."/>
            <person name="Mardanov A.V."/>
            <person name="Beletsky A.V."/>
            <person name="Frank Y.A."/>
            <person name="Karnachuk O.V."/>
            <person name="Ravin N.V."/>
        </authorList>
    </citation>
    <scope>NUCLEOTIDE SEQUENCE [LARGE SCALE GENOMIC DNA]</scope>
</reference>
<dbReference type="InterPro" id="IPR045864">
    <property type="entry name" value="aa-tRNA-synth_II/BPL/LPL"/>
</dbReference>
<feature type="binding site" evidence="10">
    <location>
        <position position="130"/>
    </location>
    <ligand>
        <name>L-histidine</name>
        <dbReference type="ChEBI" id="CHEBI:57595"/>
    </ligand>
</feature>
<dbReference type="InterPro" id="IPR004516">
    <property type="entry name" value="HisRS/HisZ"/>
</dbReference>
<evidence type="ECO:0000256" key="2">
    <source>
        <dbReference type="ARBA" id="ARBA00022490"/>
    </source>
</evidence>
<protein>
    <recommendedName>
        <fullName evidence="9">Histidine--tRNA ligase</fullName>
        <ecNumber evidence="9">6.1.1.21</ecNumber>
    </recommendedName>
    <alternativeName>
        <fullName evidence="9">Histidyl-tRNA synthetase</fullName>
        <shortName evidence="9">HisRS</shortName>
    </alternativeName>
</protein>
<dbReference type="EMBL" id="CP046457">
    <property type="protein sequence ID" value="QGT99119.1"/>
    <property type="molecule type" value="Genomic_DNA"/>
</dbReference>
<dbReference type="EC" id="6.1.1.21" evidence="9"/>
<comment type="subcellular location">
    <subcellularLocation>
        <location evidence="9">Cytoplasm</location>
    </subcellularLocation>
</comment>
<dbReference type="GO" id="GO:0005524">
    <property type="term" value="F:ATP binding"/>
    <property type="evidence" value="ECO:0007669"/>
    <property type="project" value="UniProtKB-UniRule"/>
</dbReference>
<dbReference type="RefSeq" id="WP_156203047.1">
    <property type="nucleotide sequence ID" value="NZ_CP046457.1"/>
</dbReference>
<dbReference type="OrthoDB" id="9800814at2"/>
<dbReference type="PIRSF" id="PIRSF001549">
    <property type="entry name" value="His-tRNA_synth"/>
    <property type="match status" value="1"/>
</dbReference>
<dbReference type="Pfam" id="PF03129">
    <property type="entry name" value="HGTP_anticodon"/>
    <property type="match status" value="1"/>
</dbReference>
<gene>
    <name evidence="9" type="primary">hisS</name>
    <name evidence="12" type="ORF">SYNTR_0526</name>
</gene>
<dbReference type="AlphaFoldDB" id="A0A6I6DHP7"/>
<dbReference type="Pfam" id="PF13393">
    <property type="entry name" value="tRNA-synt_His"/>
    <property type="match status" value="2"/>
</dbReference>
<dbReference type="CDD" id="cd00773">
    <property type="entry name" value="HisRS-like_core"/>
    <property type="match status" value="1"/>
</dbReference>
<dbReference type="InterPro" id="IPR015807">
    <property type="entry name" value="His-tRNA-ligase"/>
</dbReference>
<dbReference type="InterPro" id="IPR036621">
    <property type="entry name" value="Anticodon-bd_dom_sf"/>
</dbReference>
<dbReference type="InterPro" id="IPR041715">
    <property type="entry name" value="HisRS-like_core"/>
</dbReference>
<dbReference type="Gene3D" id="3.40.50.800">
    <property type="entry name" value="Anticodon-binding domain"/>
    <property type="match status" value="1"/>
</dbReference>
<feature type="binding site" evidence="10">
    <location>
        <position position="112"/>
    </location>
    <ligand>
        <name>L-histidine</name>
        <dbReference type="ChEBI" id="CHEBI:57595"/>
    </ligand>
</feature>
<evidence type="ECO:0000256" key="4">
    <source>
        <dbReference type="ARBA" id="ARBA00022741"/>
    </source>
</evidence>